<protein>
    <submittedName>
        <fullName evidence="3">Cysteine desulfurase IscS</fullName>
        <ecNumber evidence="3">2.8.1.7</ecNumber>
    </submittedName>
</protein>
<dbReference type="PANTHER" id="PTHR11601:SF34">
    <property type="entry name" value="CYSTEINE DESULFURASE"/>
    <property type="match status" value="1"/>
</dbReference>
<evidence type="ECO:0000256" key="1">
    <source>
        <dbReference type="ARBA" id="ARBA00001933"/>
    </source>
</evidence>
<dbReference type="PANTHER" id="PTHR11601">
    <property type="entry name" value="CYSTEINE DESULFURYLASE FAMILY MEMBER"/>
    <property type="match status" value="1"/>
</dbReference>
<sequence>MACAAELRCREAETAHRRVREVNALLRRELSGLELPGGKRSFCTVPEKLASPWILHLMLPGLETGVAVRMLSEAGIMVAAGSACSSESAEPSPALLALGYRRNEAWSGLRISLGPDTGAEEAEKLIEVLRNVLKNW</sequence>
<dbReference type="AlphaFoldDB" id="A0A645IJM5"/>
<dbReference type="Pfam" id="PF00266">
    <property type="entry name" value="Aminotran_5"/>
    <property type="match status" value="1"/>
</dbReference>
<reference evidence="3" key="1">
    <citation type="submission" date="2019-08" db="EMBL/GenBank/DDBJ databases">
        <authorList>
            <person name="Kucharzyk K."/>
            <person name="Murdoch R.W."/>
            <person name="Higgins S."/>
            <person name="Loffler F."/>
        </authorList>
    </citation>
    <scope>NUCLEOTIDE SEQUENCE</scope>
</reference>
<comment type="cofactor">
    <cofactor evidence="1">
        <name>pyridoxal 5'-phosphate</name>
        <dbReference type="ChEBI" id="CHEBI:597326"/>
    </cofactor>
</comment>
<dbReference type="InterPro" id="IPR000192">
    <property type="entry name" value="Aminotrans_V_dom"/>
</dbReference>
<feature type="domain" description="Aminotransferase class V" evidence="2">
    <location>
        <begin position="47"/>
        <end position="125"/>
    </location>
</feature>
<comment type="caution">
    <text evidence="3">The sequence shown here is derived from an EMBL/GenBank/DDBJ whole genome shotgun (WGS) entry which is preliminary data.</text>
</comment>
<proteinExistence type="predicted"/>
<dbReference type="InterPro" id="IPR015424">
    <property type="entry name" value="PyrdxlP-dep_Trfase"/>
</dbReference>
<evidence type="ECO:0000259" key="2">
    <source>
        <dbReference type="Pfam" id="PF00266"/>
    </source>
</evidence>
<name>A0A645IJM5_9ZZZZ</name>
<keyword evidence="3" id="KW-0808">Transferase</keyword>
<dbReference type="EMBL" id="VSSQ01115076">
    <property type="protein sequence ID" value="MPN50679.1"/>
    <property type="molecule type" value="Genomic_DNA"/>
</dbReference>
<dbReference type="GO" id="GO:0031071">
    <property type="term" value="F:cysteine desulfurase activity"/>
    <property type="evidence" value="ECO:0007669"/>
    <property type="project" value="UniProtKB-EC"/>
</dbReference>
<evidence type="ECO:0000313" key="3">
    <source>
        <dbReference type="EMBL" id="MPN50679.1"/>
    </source>
</evidence>
<gene>
    <name evidence="3" type="primary">iscS_73</name>
    <name evidence="3" type="ORF">SDC9_198311</name>
</gene>
<dbReference type="EC" id="2.8.1.7" evidence="3"/>
<organism evidence="3">
    <name type="scientific">bioreactor metagenome</name>
    <dbReference type="NCBI Taxonomy" id="1076179"/>
    <lineage>
        <taxon>unclassified sequences</taxon>
        <taxon>metagenomes</taxon>
        <taxon>ecological metagenomes</taxon>
    </lineage>
</organism>
<dbReference type="Gene3D" id="3.90.1150.10">
    <property type="entry name" value="Aspartate Aminotransferase, domain 1"/>
    <property type="match status" value="1"/>
</dbReference>
<accession>A0A645IJM5</accession>
<dbReference type="SUPFAM" id="SSF53383">
    <property type="entry name" value="PLP-dependent transferases"/>
    <property type="match status" value="1"/>
</dbReference>
<dbReference type="InterPro" id="IPR015422">
    <property type="entry name" value="PyrdxlP-dep_Trfase_small"/>
</dbReference>